<proteinExistence type="predicted"/>
<dbReference type="EMBL" id="HBGN01023455">
    <property type="protein sequence ID" value="CAD9337823.1"/>
    <property type="molecule type" value="Transcribed_RNA"/>
</dbReference>
<sequence>MAGRPRRSMENIPDYAKSSFARSLFAEAAETQYDAIDNVMDNNDNSRRNDYGGRNTAASSSLRGSDAMDGLAPLPPNSRGYSSPRTAMRHRPQSSFARRRSEQRSSIAAAAMTTSSSAATSGISGMPSGMEEDEDWSHLLKSSVSQSNSHTNPTSEQDRYRNDAQTQAARRVLENMGYDPRTSVSHNPSQTTNPAPSPATRTNPLFQKGPPPTEGAPLPSPSPSLPTSLPSRPITSQRFFRHHKNDMRIPELCPGMDLNVQHDAFCATFPAYDSSGYPLQLRKQLKQHGVLDDQTVVKCLNCLTLLKVKKLASLVRCPRCSTVSPVTSIIGPENEQ</sequence>
<feature type="compositionally biased region" description="Polar residues" evidence="1">
    <location>
        <begin position="182"/>
        <end position="205"/>
    </location>
</feature>
<reference evidence="2" key="1">
    <citation type="submission" date="2021-01" db="EMBL/GenBank/DDBJ databases">
        <authorList>
            <person name="Corre E."/>
            <person name="Pelletier E."/>
            <person name="Niang G."/>
            <person name="Scheremetjew M."/>
            <person name="Finn R."/>
            <person name="Kale V."/>
            <person name="Holt S."/>
            <person name="Cochrane G."/>
            <person name="Meng A."/>
            <person name="Brown T."/>
            <person name="Cohen L."/>
        </authorList>
    </citation>
    <scope>NUCLEOTIDE SEQUENCE</scope>
    <source>
        <strain evidence="2">Pop2</strain>
    </source>
</reference>
<accession>A0A7S1ZFX6</accession>
<protein>
    <submittedName>
        <fullName evidence="2">Uncharacterized protein</fullName>
    </submittedName>
</protein>
<evidence type="ECO:0000313" key="2">
    <source>
        <dbReference type="EMBL" id="CAD9337823.1"/>
    </source>
</evidence>
<gene>
    <name evidence="2" type="ORF">DBRI1063_LOCUS14967</name>
</gene>
<feature type="compositionally biased region" description="Low complexity" evidence="1">
    <location>
        <begin position="105"/>
        <end position="126"/>
    </location>
</feature>
<dbReference type="AlphaFoldDB" id="A0A7S1ZFX6"/>
<name>A0A7S1ZFX6_9STRA</name>
<organism evidence="2">
    <name type="scientific">Ditylum brightwellii</name>
    <dbReference type="NCBI Taxonomy" id="49249"/>
    <lineage>
        <taxon>Eukaryota</taxon>
        <taxon>Sar</taxon>
        <taxon>Stramenopiles</taxon>
        <taxon>Ochrophyta</taxon>
        <taxon>Bacillariophyta</taxon>
        <taxon>Mediophyceae</taxon>
        <taxon>Lithodesmiophycidae</taxon>
        <taxon>Lithodesmiales</taxon>
        <taxon>Lithodesmiaceae</taxon>
        <taxon>Ditylum</taxon>
    </lineage>
</organism>
<evidence type="ECO:0000256" key="1">
    <source>
        <dbReference type="SAM" id="MobiDB-lite"/>
    </source>
</evidence>
<feature type="region of interest" description="Disordered" evidence="1">
    <location>
        <begin position="37"/>
        <end position="164"/>
    </location>
</feature>
<feature type="compositionally biased region" description="Pro residues" evidence="1">
    <location>
        <begin position="209"/>
        <end position="224"/>
    </location>
</feature>
<feature type="region of interest" description="Disordered" evidence="1">
    <location>
        <begin position="178"/>
        <end position="233"/>
    </location>
</feature>
<feature type="compositionally biased region" description="Polar residues" evidence="1">
    <location>
        <begin position="140"/>
        <end position="155"/>
    </location>
</feature>